<dbReference type="Proteomes" id="UP000696294">
    <property type="component" value="Unassembled WGS sequence"/>
</dbReference>
<evidence type="ECO:0000313" key="2">
    <source>
        <dbReference type="Proteomes" id="UP000696294"/>
    </source>
</evidence>
<gene>
    <name evidence="1" type="ORF">HCN51_55655</name>
</gene>
<protein>
    <submittedName>
        <fullName evidence="1">Uncharacterized protein</fullName>
    </submittedName>
</protein>
<name>A0ABX1BLF2_9ACTN</name>
<reference evidence="1 2" key="1">
    <citation type="submission" date="2020-03" db="EMBL/GenBank/DDBJ databases">
        <title>WGS of actinomycetes isolated from Thailand.</title>
        <authorList>
            <person name="Thawai C."/>
        </authorList>
    </citation>
    <scope>NUCLEOTIDE SEQUENCE [LARGE SCALE GENOMIC DNA]</scope>
    <source>
        <strain evidence="1 2">FMUSA5-5</strain>
    </source>
</reference>
<comment type="caution">
    <text evidence="1">The sequence shown here is derived from an EMBL/GenBank/DDBJ whole genome shotgun (WGS) entry which is preliminary data.</text>
</comment>
<sequence length="88" mass="9921">MDAFEVIVTAVSNRELESREFNRQVEFVKPHVAWDQATWSWEMRLSGARAEHATDVLNTLFEAARVYGTAVTVRRAPTEQAGEVTEPG</sequence>
<dbReference type="EMBL" id="JAATEP010000096">
    <property type="protein sequence ID" value="NJP98561.1"/>
    <property type="molecule type" value="Genomic_DNA"/>
</dbReference>
<accession>A0ABX1BLF2</accession>
<organism evidence="1 2">
    <name type="scientific">Nonomuraea composti</name>
    <dbReference type="NCBI Taxonomy" id="2720023"/>
    <lineage>
        <taxon>Bacteria</taxon>
        <taxon>Bacillati</taxon>
        <taxon>Actinomycetota</taxon>
        <taxon>Actinomycetes</taxon>
        <taxon>Streptosporangiales</taxon>
        <taxon>Streptosporangiaceae</taxon>
        <taxon>Nonomuraea</taxon>
    </lineage>
</organism>
<proteinExistence type="predicted"/>
<keyword evidence="2" id="KW-1185">Reference proteome</keyword>
<dbReference type="RefSeq" id="WP_168021868.1">
    <property type="nucleotide sequence ID" value="NZ_JAATEP010000096.1"/>
</dbReference>
<evidence type="ECO:0000313" key="1">
    <source>
        <dbReference type="EMBL" id="NJP98561.1"/>
    </source>
</evidence>